<dbReference type="PANTHER" id="PTHR30537">
    <property type="entry name" value="HTH-TYPE TRANSCRIPTIONAL REGULATOR"/>
    <property type="match status" value="1"/>
</dbReference>
<organism evidence="5 6">
    <name type="scientific">Moritella viscosa</name>
    <dbReference type="NCBI Taxonomy" id="80854"/>
    <lineage>
        <taxon>Bacteria</taxon>
        <taxon>Pseudomonadati</taxon>
        <taxon>Pseudomonadota</taxon>
        <taxon>Gammaproteobacteria</taxon>
        <taxon>Alteromonadales</taxon>
        <taxon>Moritellaceae</taxon>
        <taxon>Moritella</taxon>
    </lineage>
</organism>
<keyword evidence="3" id="KW-0238">DNA-binding</keyword>
<dbReference type="EMBL" id="FPLD01000096">
    <property type="protein sequence ID" value="SGZ09413.1"/>
    <property type="molecule type" value="Genomic_DNA"/>
</dbReference>
<dbReference type="PATRIC" id="fig|80854.5.peg.2876"/>
<dbReference type="KEGG" id="mvs:MVIS_2706"/>
<dbReference type="Proteomes" id="UP000183794">
    <property type="component" value="Unassembled WGS sequence"/>
</dbReference>
<dbReference type="FunFam" id="3.40.190.290:FF:000001">
    <property type="entry name" value="Transcriptional regulator, LysR family"/>
    <property type="match status" value="1"/>
</dbReference>
<dbReference type="InterPro" id="IPR058163">
    <property type="entry name" value="LysR-type_TF_proteobact-type"/>
</dbReference>
<dbReference type="HOGENOM" id="CLU_039613_16_2_6"/>
<dbReference type="STRING" id="80854.MVIS_2706"/>
<dbReference type="Pfam" id="PF03466">
    <property type="entry name" value="LysR_substrate"/>
    <property type="match status" value="1"/>
</dbReference>
<dbReference type="GO" id="GO:0003700">
    <property type="term" value="F:DNA-binding transcription factor activity"/>
    <property type="evidence" value="ECO:0007669"/>
    <property type="project" value="InterPro"/>
</dbReference>
<protein>
    <submittedName>
        <fullName evidence="5">Transcriptional regulator</fullName>
    </submittedName>
</protein>
<dbReference type="GO" id="GO:0006351">
    <property type="term" value="P:DNA-templated transcription"/>
    <property type="evidence" value="ECO:0007669"/>
    <property type="project" value="TreeGrafter"/>
</dbReference>
<dbReference type="InterPro" id="IPR005119">
    <property type="entry name" value="LysR_subst-bd"/>
</dbReference>
<evidence type="ECO:0000313" key="6">
    <source>
        <dbReference type="Proteomes" id="UP000183794"/>
    </source>
</evidence>
<dbReference type="InterPro" id="IPR036390">
    <property type="entry name" value="WH_DNA-bd_sf"/>
</dbReference>
<dbReference type="CDD" id="cd08422">
    <property type="entry name" value="PBP2_CrgA_like"/>
    <property type="match status" value="1"/>
</dbReference>
<name>A0A090IEV7_9GAMM</name>
<evidence type="ECO:0000256" key="1">
    <source>
        <dbReference type="ARBA" id="ARBA00009437"/>
    </source>
</evidence>
<dbReference type="FunFam" id="1.10.10.10:FF:000001">
    <property type="entry name" value="LysR family transcriptional regulator"/>
    <property type="match status" value="1"/>
</dbReference>
<proteinExistence type="inferred from homology"/>
<evidence type="ECO:0000256" key="3">
    <source>
        <dbReference type="ARBA" id="ARBA00023125"/>
    </source>
</evidence>
<dbReference type="InterPro" id="IPR000847">
    <property type="entry name" value="LysR_HTH_N"/>
</dbReference>
<dbReference type="RefSeq" id="WP_045110837.1">
    <property type="nucleotide sequence ID" value="NZ_FPLD01000096.1"/>
</dbReference>
<comment type="similarity">
    <text evidence="1">Belongs to the LysR transcriptional regulatory family.</text>
</comment>
<dbReference type="SUPFAM" id="SSF46785">
    <property type="entry name" value="Winged helix' DNA-binding domain"/>
    <property type="match status" value="1"/>
</dbReference>
<accession>A0A090IEV7</accession>
<reference evidence="5 6" key="1">
    <citation type="submission" date="2016-11" db="EMBL/GenBank/DDBJ databases">
        <authorList>
            <person name="Jaros S."/>
            <person name="Januszkiewicz K."/>
            <person name="Wedrychowicz H."/>
        </authorList>
    </citation>
    <scope>NUCLEOTIDE SEQUENCE [LARGE SCALE GENOMIC DNA]</scope>
    <source>
        <strain evidence="5">NVI 5450</strain>
    </source>
</reference>
<dbReference type="Pfam" id="PF00126">
    <property type="entry name" value="HTH_1"/>
    <property type="match status" value="1"/>
</dbReference>
<gene>
    <name evidence="5" type="ORF">NVI5450_3453</name>
</gene>
<keyword evidence="2" id="KW-0805">Transcription regulation</keyword>
<dbReference type="AlphaFoldDB" id="A0A090IEV7"/>
<dbReference type="Gene3D" id="3.40.190.290">
    <property type="match status" value="1"/>
</dbReference>
<dbReference type="Gene3D" id="1.10.10.10">
    <property type="entry name" value="Winged helix-like DNA-binding domain superfamily/Winged helix DNA-binding domain"/>
    <property type="match status" value="1"/>
</dbReference>
<dbReference type="PROSITE" id="PS50931">
    <property type="entry name" value="HTH_LYSR"/>
    <property type="match status" value="1"/>
</dbReference>
<keyword evidence="4" id="KW-0804">Transcription</keyword>
<evidence type="ECO:0000256" key="4">
    <source>
        <dbReference type="ARBA" id="ARBA00023163"/>
    </source>
</evidence>
<evidence type="ECO:0000313" key="5">
    <source>
        <dbReference type="EMBL" id="SGZ09413.1"/>
    </source>
</evidence>
<dbReference type="PRINTS" id="PR00039">
    <property type="entry name" value="HTHLYSR"/>
</dbReference>
<dbReference type="OrthoDB" id="9786526at2"/>
<evidence type="ECO:0000256" key="2">
    <source>
        <dbReference type="ARBA" id="ARBA00023015"/>
    </source>
</evidence>
<sequence>MKGDFSAIPVFVAVVENGSFSSAADKLGMTKSAVSKRISVLEDNIGVRLFNRTTRSITLTEAGERFSDYARNAVVMANEGFAALHNLQGIPKGTLKINAPMTFTRLHIVPYIKEFLDLYPDVKVILSMDDRVVSLVEGGYDVGIRIGELESSSLIAKKLADCKSVLCASPEYLKKHGTPSKLEDLSHHNCINYSLFQGGAEWTFYKDSKKLKLEPKGNFIVNNSDAILEVLLNGLGICQMPTFIVADHLKSQRLITFMDEYALPKHAIYAVYPERKHLPEKVRVFIEFISHKLGGGAGYWDK</sequence>
<dbReference type="InterPro" id="IPR036388">
    <property type="entry name" value="WH-like_DNA-bd_sf"/>
</dbReference>
<dbReference type="GO" id="GO:0043565">
    <property type="term" value="F:sequence-specific DNA binding"/>
    <property type="evidence" value="ECO:0007669"/>
    <property type="project" value="TreeGrafter"/>
</dbReference>
<dbReference type="SUPFAM" id="SSF53850">
    <property type="entry name" value="Periplasmic binding protein-like II"/>
    <property type="match status" value="1"/>
</dbReference>
<dbReference type="PANTHER" id="PTHR30537:SF5">
    <property type="entry name" value="HTH-TYPE TRANSCRIPTIONAL ACTIVATOR TTDR-RELATED"/>
    <property type="match status" value="1"/>
</dbReference>